<feature type="region of interest" description="Disordered" evidence="16">
    <location>
        <begin position="619"/>
        <end position="679"/>
    </location>
</feature>
<sequence>MDIEEKLKRALGSCYTTQVSIPQNMELFRQAQMLEGSQPDEVYVQQVEELYKQWTEYTAVVQTIAATTPQKKGPDVFCNDQVQDYCDTVAAVVNQVVVMCPTERAPHLSRIIFSYKNEDKFWVDMNDEKWGKVSYIGAKFRYRIVREVLFRKFKMSCGADSWFVGMPVKSGKLSMVKSMLLGSSCVEKVVEGQLSFETPPFLQAMLSLYAEEHSITDPFLLMGQYMRLADDSPEVCRFCDEERRMYRGIENESKRRHNRNHQKHYQNAKGFMALHNKKQACGFATDVVMGRLRVSSCGTRDERFQASVLAHFGTLRDMGCLSQNQVAAAYLLANLIPVSVVHFYTYVVGRMLKAVPKQQGFIFFGAMNTGKSTVASALCDFMSGCALNVNCPRDRLWVEMGRCIDRFMVVFEDVMGVPMRGHTYLALGDGMSNLDYMREHLDGLFKVGLERKHQNKLDMYFPPWVVTCNHYVIPDSIKQRSLSVEFWSKKYSVRDFCKKWDIDLRFLSSGPCMLLMFALLGDEEWFIEQELETVKMWKDEAKHFDTDSMTTDMETEGEPDIEIQEDGTLLFTDGPSISGTMIPSSMPPLPVTPTPATPPTPPGLTPRQRLKRLITQHAGWSPADPGFLSSDDDADAAPFEDEDDREEWVQPKRPKRPCPFLDSEAEEDGEEDSGEWSDSAWRELGGWSEGSWEDFNPSDADTDSTCSLNLERWDETTPVTHRKVENLCPVKQSAPTHLGVPASRELFPSMTPGAPPALQLPRLTQTTIAQFIRAPPPSPVHSNEDLFPVDDDDDPTGLIALREMPGGSGYIMDEKEGKNFFWGFWGSWGTSH</sequence>
<dbReference type="EC" id="5.6.2.4" evidence="13"/>
<dbReference type="InterPro" id="IPR010932">
    <property type="entry name" value="Lg_T_Ag_Polyomavir_C"/>
</dbReference>
<dbReference type="PROSITE" id="PS51206">
    <property type="entry name" value="SF3_HELICASE_1"/>
    <property type="match status" value="1"/>
</dbReference>
<protein>
    <recommendedName>
        <fullName evidence="13">DNA 3'-5' helicase</fullName>
        <ecNumber evidence="13">5.6.2.4</ecNumber>
    </recommendedName>
</protein>
<dbReference type="InterPro" id="IPR014015">
    <property type="entry name" value="Helicase_SF3_DNA-vir"/>
</dbReference>
<evidence type="ECO:0000256" key="9">
    <source>
        <dbReference type="ARBA" id="ARBA00022840"/>
    </source>
</evidence>
<dbReference type="OrthoDB" id="14669at10239"/>
<evidence type="ECO:0000256" key="6">
    <source>
        <dbReference type="ARBA" id="ARBA00022741"/>
    </source>
</evidence>
<keyword evidence="9" id="KW-0067">ATP-binding</keyword>
<dbReference type="Pfam" id="PF06431">
    <property type="entry name" value="Polyoma_lg_T_C"/>
    <property type="match status" value="1"/>
</dbReference>
<reference evidence="19" key="1">
    <citation type="journal article" date="2016" name="J. Virol.">
        <title>Concurrence of Iridovirus, Polyomavirus, and a Unique Member of a New Group of Fish Papillomaviruses in Lymphocystis Disease-Affected Gilthead Sea Bream.</title>
        <authorList>
            <person name="Lopez-Bueno A."/>
            <person name="Mavian C."/>
            <person name="Labella A.M."/>
            <person name="Castro D."/>
            <person name="Borrego J.J."/>
            <person name="Alcami A."/>
            <person name="Alejo A."/>
        </authorList>
    </citation>
    <scope>NUCLEOTIDE SEQUENCE [LARGE SCALE GENOMIC DNA]</scope>
    <source>
        <strain evidence="19">SA9poly</strain>
    </source>
</reference>
<proteinExistence type="predicted"/>
<keyword evidence="15" id="KW-0862">Zinc</keyword>
<keyword evidence="7" id="KW-0378">Hydrolase</keyword>
<evidence type="ECO:0000256" key="2">
    <source>
        <dbReference type="ARBA" id="ARBA00022518"/>
    </source>
</evidence>
<feature type="domain" description="SF3 helicase" evidence="17">
    <location>
        <begin position="339"/>
        <end position="509"/>
    </location>
</feature>
<evidence type="ECO:0000313" key="19">
    <source>
        <dbReference type="EMBL" id="AOC55272.1"/>
    </source>
</evidence>
<keyword evidence="15" id="KW-0479">Metal-binding</keyword>
<dbReference type="Gene3D" id="3.40.50.300">
    <property type="entry name" value="P-loop containing nucleotide triphosphate hydrolases"/>
    <property type="match status" value="1"/>
</dbReference>
<evidence type="ECO:0000256" key="5">
    <source>
        <dbReference type="ARBA" id="ARBA00022705"/>
    </source>
</evidence>
<evidence type="ECO:0000256" key="7">
    <source>
        <dbReference type="ARBA" id="ARBA00022801"/>
    </source>
</evidence>
<accession>A0A1B2RW84</accession>
<evidence type="ECO:0000256" key="14">
    <source>
        <dbReference type="ARBA" id="ARBA00048988"/>
    </source>
</evidence>
<keyword evidence="5" id="KW-0235">DNA replication</keyword>
<dbReference type="Gene3D" id="1.10.10.510">
    <property type="entry name" value="Zinc finger, large T-antigen D1 domain"/>
    <property type="match status" value="1"/>
</dbReference>
<keyword evidence="6" id="KW-0547">Nucleotide-binding</keyword>
<organism evidence="19">
    <name type="scientific">Sparus aurata polyomavirus 1</name>
    <dbReference type="NCBI Taxonomy" id="1885927"/>
    <lineage>
        <taxon>Viruses</taxon>
        <taxon>Monodnaviria</taxon>
        <taxon>Shotokuvirae</taxon>
        <taxon>Cossaviricota</taxon>
        <taxon>Papovaviricetes</taxon>
        <taxon>Sepolyvirales</taxon>
        <taxon>Polyomaviridae</taxon>
        <taxon>Thetapolyomavirus</taxon>
        <taxon>Thetapolyomavirus spari</taxon>
    </lineage>
</organism>
<dbReference type="GO" id="GO:0008270">
    <property type="term" value="F:zinc ion binding"/>
    <property type="evidence" value="ECO:0007669"/>
    <property type="project" value="UniProtKB-KW"/>
</dbReference>
<evidence type="ECO:0000313" key="20">
    <source>
        <dbReference type="Proteomes" id="UP000165577"/>
    </source>
</evidence>
<dbReference type="PROSITE" id="PS51341">
    <property type="entry name" value="ZF_LTAG_D1"/>
    <property type="match status" value="1"/>
</dbReference>
<dbReference type="RefSeq" id="YP_009272697.1">
    <property type="nucleotide sequence ID" value="NC_030838.1"/>
</dbReference>
<keyword evidence="10" id="KW-0238">DNA-binding</keyword>
<dbReference type="InterPro" id="IPR037102">
    <property type="entry name" value="Znf_lg_T-Ag_D1_dom_sf"/>
</dbReference>
<keyword evidence="4" id="KW-1048">Host nucleus</keyword>
<dbReference type="GO" id="GO:0005524">
    <property type="term" value="F:ATP binding"/>
    <property type="evidence" value="ECO:0007669"/>
    <property type="project" value="UniProtKB-KW"/>
</dbReference>
<evidence type="ECO:0000256" key="12">
    <source>
        <dbReference type="ARBA" id="ARBA00034617"/>
    </source>
</evidence>
<keyword evidence="15" id="KW-0863">Zinc-finger</keyword>
<comment type="catalytic activity">
    <reaction evidence="14">
        <text>ATP + H2O = ADP + phosphate + H(+)</text>
        <dbReference type="Rhea" id="RHEA:13065"/>
        <dbReference type="ChEBI" id="CHEBI:15377"/>
        <dbReference type="ChEBI" id="CHEBI:15378"/>
        <dbReference type="ChEBI" id="CHEBI:30616"/>
        <dbReference type="ChEBI" id="CHEBI:43474"/>
        <dbReference type="ChEBI" id="CHEBI:456216"/>
        <dbReference type="EC" id="5.6.2.4"/>
    </reaction>
</comment>
<dbReference type="EMBL" id="KX643371">
    <property type="protein sequence ID" value="AOC55272.1"/>
    <property type="molecule type" value="Genomic_DNA"/>
</dbReference>
<feature type="compositionally biased region" description="Acidic residues" evidence="16">
    <location>
        <begin position="663"/>
        <end position="675"/>
    </location>
</feature>
<keyword evidence="2" id="KW-0244">Early protein</keyword>
<comment type="subcellular location">
    <subcellularLocation>
        <location evidence="1">Host nucleus</location>
    </subcellularLocation>
</comment>
<name>A0A1B2RW84_9POLY</name>
<feature type="compositionally biased region" description="Pro residues" evidence="16">
    <location>
        <begin position="585"/>
        <end position="604"/>
    </location>
</feature>
<feature type="domain" description="T-ag D1-type" evidence="18">
    <location>
        <begin position="198"/>
        <end position="301"/>
    </location>
</feature>
<keyword evidence="8" id="KW-0347">Helicase</keyword>
<dbReference type="GO" id="GO:0016787">
    <property type="term" value="F:hydrolase activity"/>
    <property type="evidence" value="ECO:0007669"/>
    <property type="project" value="UniProtKB-KW"/>
</dbReference>
<feature type="region of interest" description="Disordered" evidence="16">
    <location>
        <begin position="584"/>
        <end position="606"/>
    </location>
</feature>
<dbReference type="GO" id="GO:0043138">
    <property type="term" value="F:3'-5' DNA helicase activity"/>
    <property type="evidence" value="ECO:0007669"/>
    <property type="project" value="UniProtKB-EC"/>
</dbReference>
<evidence type="ECO:0000256" key="10">
    <source>
        <dbReference type="ARBA" id="ARBA00023125"/>
    </source>
</evidence>
<evidence type="ECO:0000256" key="13">
    <source>
        <dbReference type="ARBA" id="ARBA00034808"/>
    </source>
</evidence>
<dbReference type="GO" id="GO:0006260">
    <property type="term" value="P:DNA replication"/>
    <property type="evidence" value="ECO:0007669"/>
    <property type="project" value="UniProtKB-KW"/>
</dbReference>
<dbReference type="InterPro" id="IPR017910">
    <property type="entry name" value="Znf_lg_T-Ag_D1-typ"/>
</dbReference>
<evidence type="ECO:0000256" key="8">
    <source>
        <dbReference type="ARBA" id="ARBA00022806"/>
    </source>
</evidence>
<evidence type="ECO:0000256" key="3">
    <source>
        <dbReference type="ARBA" id="ARBA00022553"/>
    </source>
</evidence>
<dbReference type="GeneID" id="28619796"/>
<keyword evidence="3" id="KW-0597">Phosphoprotein</keyword>
<dbReference type="KEGG" id="vg:28619796"/>
<dbReference type="SUPFAM" id="SSF52540">
    <property type="entry name" value="P-loop containing nucleoside triphosphate hydrolases"/>
    <property type="match status" value="1"/>
</dbReference>
<feature type="compositionally biased region" description="Acidic residues" evidence="16">
    <location>
        <begin position="630"/>
        <end position="646"/>
    </location>
</feature>
<evidence type="ECO:0000256" key="1">
    <source>
        <dbReference type="ARBA" id="ARBA00004147"/>
    </source>
</evidence>
<comment type="catalytic activity">
    <reaction evidence="12">
        <text>Couples ATP hydrolysis with the unwinding of duplex DNA by translocating in the 3'-5' direction.</text>
        <dbReference type="EC" id="5.6.2.4"/>
    </reaction>
</comment>
<dbReference type="GO" id="GO:0042025">
    <property type="term" value="C:host cell nucleus"/>
    <property type="evidence" value="ECO:0007669"/>
    <property type="project" value="UniProtKB-SubCell"/>
</dbReference>
<evidence type="ECO:0000256" key="15">
    <source>
        <dbReference type="PROSITE-ProRule" id="PRU00671"/>
    </source>
</evidence>
<keyword evidence="11" id="KW-0413">Isomerase</keyword>
<evidence type="ECO:0000259" key="18">
    <source>
        <dbReference type="PROSITE" id="PS51341"/>
    </source>
</evidence>
<evidence type="ECO:0000259" key="17">
    <source>
        <dbReference type="PROSITE" id="PS51206"/>
    </source>
</evidence>
<evidence type="ECO:0000256" key="4">
    <source>
        <dbReference type="ARBA" id="ARBA00022562"/>
    </source>
</evidence>
<dbReference type="Gene3D" id="1.20.1050.70">
    <property type="entry name" value="Large T antigen, SV40, domain 3"/>
    <property type="match status" value="1"/>
</dbReference>
<keyword evidence="20" id="KW-1185">Reference proteome</keyword>
<evidence type="ECO:0000256" key="11">
    <source>
        <dbReference type="ARBA" id="ARBA00023235"/>
    </source>
</evidence>
<dbReference type="GO" id="GO:0003677">
    <property type="term" value="F:DNA binding"/>
    <property type="evidence" value="ECO:0007669"/>
    <property type="project" value="UniProtKB-KW"/>
</dbReference>
<dbReference type="InterPro" id="IPR027417">
    <property type="entry name" value="P-loop_NTPase"/>
</dbReference>
<dbReference type="Proteomes" id="UP000165577">
    <property type="component" value="Segment"/>
</dbReference>
<evidence type="ECO:0000256" key="16">
    <source>
        <dbReference type="SAM" id="MobiDB-lite"/>
    </source>
</evidence>